<accession>A0ABW4TB54</accession>
<gene>
    <name evidence="1" type="ORF">ACFSKW_44965</name>
</gene>
<dbReference type="Proteomes" id="UP001597368">
    <property type="component" value="Unassembled WGS sequence"/>
</dbReference>
<comment type="caution">
    <text evidence="1">The sequence shown here is derived from an EMBL/GenBank/DDBJ whole genome shotgun (WGS) entry which is preliminary data.</text>
</comment>
<evidence type="ECO:0000313" key="2">
    <source>
        <dbReference type="Proteomes" id="UP001597368"/>
    </source>
</evidence>
<name>A0ABW4TB54_9ACTN</name>
<sequence length="51" mass="5428">MKCCEIEAGPLGLDTPLVEIGTLNTVRSLGLGEEIFGVASDRIVAAWRPTK</sequence>
<protein>
    <submittedName>
        <fullName evidence="1">Uncharacterized protein</fullName>
    </submittedName>
</protein>
<keyword evidence="2" id="KW-1185">Reference proteome</keyword>
<dbReference type="RefSeq" id="WP_379580733.1">
    <property type="nucleotide sequence ID" value="NZ_JBHUFV010000068.1"/>
</dbReference>
<proteinExistence type="predicted"/>
<evidence type="ECO:0000313" key="1">
    <source>
        <dbReference type="EMBL" id="MFD1938647.1"/>
    </source>
</evidence>
<organism evidence="1 2">
    <name type="scientific">Nonomuraea mangrovi</name>
    <dbReference type="NCBI Taxonomy" id="2316207"/>
    <lineage>
        <taxon>Bacteria</taxon>
        <taxon>Bacillati</taxon>
        <taxon>Actinomycetota</taxon>
        <taxon>Actinomycetes</taxon>
        <taxon>Streptosporangiales</taxon>
        <taxon>Streptosporangiaceae</taxon>
        <taxon>Nonomuraea</taxon>
    </lineage>
</organism>
<reference evidence="2" key="1">
    <citation type="journal article" date="2019" name="Int. J. Syst. Evol. Microbiol.">
        <title>The Global Catalogue of Microorganisms (GCM) 10K type strain sequencing project: providing services to taxonomists for standard genome sequencing and annotation.</title>
        <authorList>
            <consortium name="The Broad Institute Genomics Platform"/>
            <consortium name="The Broad Institute Genome Sequencing Center for Infectious Disease"/>
            <person name="Wu L."/>
            <person name="Ma J."/>
        </authorList>
    </citation>
    <scope>NUCLEOTIDE SEQUENCE [LARGE SCALE GENOMIC DNA]</scope>
    <source>
        <strain evidence="2">ICMP 6774ER</strain>
    </source>
</reference>
<dbReference type="EMBL" id="JBHUFV010000068">
    <property type="protein sequence ID" value="MFD1938647.1"/>
    <property type="molecule type" value="Genomic_DNA"/>
</dbReference>